<evidence type="ECO:0000256" key="1">
    <source>
        <dbReference type="ARBA" id="ARBA00004613"/>
    </source>
</evidence>
<protein>
    <submittedName>
        <fullName evidence="9">Tachykinin precursor 4</fullName>
    </submittedName>
</protein>
<evidence type="ECO:0000256" key="5">
    <source>
        <dbReference type="ARBA" id="ARBA00022729"/>
    </source>
</evidence>
<feature type="region of interest" description="Disordered" evidence="7">
    <location>
        <begin position="66"/>
        <end position="134"/>
    </location>
</feature>
<dbReference type="GO" id="GO:0031835">
    <property type="term" value="F:substance P receptor binding"/>
    <property type="evidence" value="ECO:0007669"/>
    <property type="project" value="TreeGrafter"/>
</dbReference>
<name>A0A673UKQ2_SURSU</name>
<gene>
    <name evidence="9" type="primary">TAC4</name>
</gene>
<dbReference type="RefSeq" id="XP_029783902.1">
    <property type="nucleotide sequence ID" value="XM_029928042.1"/>
</dbReference>
<dbReference type="InterPro" id="IPR013055">
    <property type="entry name" value="Tachy_Neuro_lke_CS"/>
</dbReference>
<dbReference type="GO" id="GO:0005615">
    <property type="term" value="C:extracellular space"/>
    <property type="evidence" value="ECO:0007669"/>
    <property type="project" value="TreeGrafter"/>
</dbReference>
<keyword evidence="4" id="KW-0165">Cleavage on pair of basic residues</keyword>
<dbReference type="PROSITE" id="PS00267">
    <property type="entry name" value="TACHYKININ"/>
    <property type="match status" value="1"/>
</dbReference>
<keyword evidence="10" id="KW-1185">Reference proteome</keyword>
<keyword evidence="6" id="KW-0027">Amidation</keyword>
<feature type="chain" id="PRO_5025573677" evidence="8">
    <location>
        <begin position="18"/>
        <end position="134"/>
    </location>
</feature>
<organism evidence="9 10">
    <name type="scientific">Suricata suricatta</name>
    <name type="common">Meerkat</name>
    <dbReference type="NCBI Taxonomy" id="37032"/>
    <lineage>
        <taxon>Eukaryota</taxon>
        <taxon>Metazoa</taxon>
        <taxon>Chordata</taxon>
        <taxon>Craniata</taxon>
        <taxon>Vertebrata</taxon>
        <taxon>Euteleostomi</taxon>
        <taxon>Mammalia</taxon>
        <taxon>Eutheria</taxon>
        <taxon>Laurasiatheria</taxon>
        <taxon>Carnivora</taxon>
        <taxon>Feliformia</taxon>
        <taxon>Herpestidae</taxon>
        <taxon>Suricata</taxon>
    </lineage>
</organism>
<sequence length="134" mass="14246">MLPSVPLLLLMALSACAVTVDEELALGAKARPWVTVTLEDGSGPLIQLPLQEVKKGKASQFFGLMGKRMGGIPPIQPERRTAPPPGPQQGQTARGLLRRAGPSTEEPFPGREDEDQGSEGERPKHTSRGRTAGS</sequence>
<keyword evidence="5 8" id="KW-0732">Signal</keyword>
<proteinExistence type="inferred from homology"/>
<reference evidence="9 10" key="1">
    <citation type="submission" date="2019-05" db="EMBL/GenBank/DDBJ databases">
        <title>A Chromosome-scale Meerkat (S. suricatta) Genome Assembly.</title>
        <authorList>
            <person name="Dudchenko O."/>
            <person name="Lieberman Aiden E."/>
            <person name="Tung J."/>
            <person name="Barreiro L.B."/>
            <person name="Clutton-Brock T.H."/>
        </authorList>
    </citation>
    <scope>NUCLEOTIDE SEQUENCE [LARGE SCALE GENOMIC DNA]</scope>
</reference>
<dbReference type="GO" id="GO:0007204">
    <property type="term" value="P:positive regulation of cytosolic calcium ion concentration"/>
    <property type="evidence" value="ECO:0007669"/>
    <property type="project" value="TreeGrafter"/>
</dbReference>
<dbReference type="OMA" id="EAESWVT"/>
<accession>A0A673UKQ2</accession>
<evidence type="ECO:0000256" key="7">
    <source>
        <dbReference type="SAM" id="MobiDB-lite"/>
    </source>
</evidence>
<reference evidence="9" key="2">
    <citation type="submission" date="2025-08" db="UniProtKB">
        <authorList>
            <consortium name="Ensembl"/>
        </authorList>
    </citation>
    <scope>IDENTIFICATION</scope>
</reference>
<dbReference type="Proteomes" id="UP000472268">
    <property type="component" value="Chromosome 17"/>
</dbReference>
<dbReference type="GeneID" id="115282185"/>
<dbReference type="AlphaFoldDB" id="A0A673UKQ2"/>
<evidence type="ECO:0000256" key="6">
    <source>
        <dbReference type="ARBA" id="ARBA00022815"/>
    </source>
</evidence>
<dbReference type="PANTHER" id="PTHR11250:SF2">
    <property type="entry name" value="TACHYKININ-4"/>
    <property type="match status" value="1"/>
</dbReference>
<evidence type="ECO:0000256" key="3">
    <source>
        <dbReference type="ARBA" id="ARBA00022525"/>
    </source>
</evidence>
<evidence type="ECO:0000256" key="2">
    <source>
        <dbReference type="ARBA" id="ARBA00007518"/>
    </source>
</evidence>
<reference evidence="9" key="3">
    <citation type="submission" date="2025-09" db="UniProtKB">
        <authorList>
            <consortium name="Ensembl"/>
        </authorList>
    </citation>
    <scope>IDENTIFICATION</scope>
</reference>
<dbReference type="PANTHER" id="PTHR11250">
    <property type="entry name" value="TACHYKININ"/>
    <property type="match status" value="1"/>
</dbReference>
<dbReference type="GO" id="GO:0006954">
    <property type="term" value="P:inflammatory response"/>
    <property type="evidence" value="ECO:0007669"/>
    <property type="project" value="TreeGrafter"/>
</dbReference>
<keyword evidence="3" id="KW-0964">Secreted</keyword>
<evidence type="ECO:0000256" key="4">
    <source>
        <dbReference type="ARBA" id="ARBA00022685"/>
    </source>
</evidence>
<dbReference type="Ensembl" id="ENSSSUT00005028644.1">
    <property type="protein sequence ID" value="ENSSSUP00005025039.1"/>
    <property type="gene ID" value="ENSSSUG00005016166.1"/>
</dbReference>
<feature type="signal peptide" evidence="8">
    <location>
        <begin position="1"/>
        <end position="17"/>
    </location>
</feature>
<evidence type="ECO:0000313" key="9">
    <source>
        <dbReference type="Ensembl" id="ENSSSUP00005025039.1"/>
    </source>
</evidence>
<dbReference type="GO" id="GO:0007217">
    <property type="term" value="P:tachykinin receptor signaling pathway"/>
    <property type="evidence" value="ECO:0007669"/>
    <property type="project" value="TreeGrafter"/>
</dbReference>
<evidence type="ECO:0000313" key="10">
    <source>
        <dbReference type="Proteomes" id="UP000472268"/>
    </source>
</evidence>
<comment type="subcellular location">
    <subcellularLocation>
        <location evidence="1">Secreted</location>
    </subcellularLocation>
</comment>
<dbReference type="CTD" id="255061"/>
<dbReference type="OrthoDB" id="9538060at2759"/>
<comment type="similarity">
    <text evidence="2">Belongs to the tachykinin family.</text>
</comment>
<evidence type="ECO:0000256" key="8">
    <source>
        <dbReference type="SAM" id="SignalP"/>
    </source>
</evidence>